<accession>A0A9N7Z6Y7</accession>
<protein>
    <submittedName>
        <fullName evidence="1">Uncharacterized protein</fullName>
    </submittedName>
</protein>
<proteinExistence type="predicted"/>
<sequence length="123" mass="13543">MLVQTAKPQLHAKTWQQRLALIQFWFDQSLLGVVVWSLPPGGAPHWALSPLSVGTGTGIKIYPAQGREGLEQLSNSLQRCHRVCRDDTVPPDRQGAGARRIDAVLVSRGQLCGYSRQTGRRTA</sequence>
<evidence type="ECO:0000313" key="1">
    <source>
        <dbReference type="EMBL" id="CAB1451019.1"/>
    </source>
</evidence>
<dbReference type="Proteomes" id="UP001153269">
    <property type="component" value="Unassembled WGS sequence"/>
</dbReference>
<evidence type="ECO:0000313" key="2">
    <source>
        <dbReference type="Proteomes" id="UP001153269"/>
    </source>
</evidence>
<dbReference type="AlphaFoldDB" id="A0A9N7Z6Y7"/>
<comment type="caution">
    <text evidence="1">The sequence shown here is derived from an EMBL/GenBank/DDBJ whole genome shotgun (WGS) entry which is preliminary data.</text>
</comment>
<dbReference type="EMBL" id="CADEAL010004073">
    <property type="protein sequence ID" value="CAB1451019.1"/>
    <property type="molecule type" value="Genomic_DNA"/>
</dbReference>
<reference evidence="1" key="1">
    <citation type="submission" date="2020-03" db="EMBL/GenBank/DDBJ databases">
        <authorList>
            <person name="Weist P."/>
        </authorList>
    </citation>
    <scope>NUCLEOTIDE SEQUENCE</scope>
</reference>
<gene>
    <name evidence="1" type="ORF">PLEPLA_LOCUS38712</name>
</gene>
<keyword evidence="2" id="KW-1185">Reference proteome</keyword>
<name>A0A9N7Z6Y7_PLEPL</name>
<organism evidence="1 2">
    <name type="scientific">Pleuronectes platessa</name>
    <name type="common">European plaice</name>
    <dbReference type="NCBI Taxonomy" id="8262"/>
    <lineage>
        <taxon>Eukaryota</taxon>
        <taxon>Metazoa</taxon>
        <taxon>Chordata</taxon>
        <taxon>Craniata</taxon>
        <taxon>Vertebrata</taxon>
        <taxon>Euteleostomi</taxon>
        <taxon>Actinopterygii</taxon>
        <taxon>Neopterygii</taxon>
        <taxon>Teleostei</taxon>
        <taxon>Neoteleostei</taxon>
        <taxon>Acanthomorphata</taxon>
        <taxon>Carangaria</taxon>
        <taxon>Pleuronectiformes</taxon>
        <taxon>Pleuronectoidei</taxon>
        <taxon>Pleuronectidae</taxon>
        <taxon>Pleuronectes</taxon>
    </lineage>
</organism>